<dbReference type="GO" id="GO:0000976">
    <property type="term" value="F:transcription cis-regulatory region binding"/>
    <property type="evidence" value="ECO:0007669"/>
    <property type="project" value="TreeGrafter"/>
</dbReference>
<dbReference type="EMBL" id="CP028519">
    <property type="protein sequence ID" value="AVY92837.1"/>
    <property type="molecule type" value="Genomic_DNA"/>
</dbReference>
<accession>A0A2U3THE8</accession>
<reference evidence="8 9" key="1">
    <citation type="submission" date="2018-04" db="EMBL/GenBank/DDBJ databases">
        <title>Denitrifier Microvirgula.</title>
        <authorList>
            <person name="Anderson E."/>
            <person name="Jang J."/>
            <person name="Ishii S."/>
        </authorList>
    </citation>
    <scope>NUCLEOTIDE SEQUENCE [LARGE SCALE GENOMIC DNA]</scope>
    <source>
        <strain evidence="8 9">BE2.4</strain>
    </source>
</reference>
<gene>
    <name evidence="8" type="ORF">DAI18_01355</name>
</gene>
<feature type="DNA-binding region" description="OmpR/PhoB-type" evidence="5">
    <location>
        <begin position="124"/>
        <end position="220"/>
    </location>
</feature>
<evidence type="ECO:0000259" key="7">
    <source>
        <dbReference type="PROSITE" id="PS51755"/>
    </source>
</evidence>
<dbReference type="InterPro" id="IPR039420">
    <property type="entry name" value="WalR-like"/>
</dbReference>
<evidence type="ECO:0000256" key="4">
    <source>
        <dbReference type="PROSITE-ProRule" id="PRU00169"/>
    </source>
</evidence>
<dbReference type="InterPro" id="IPR036388">
    <property type="entry name" value="WH-like_DNA-bd_sf"/>
</dbReference>
<dbReference type="PANTHER" id="PTHR48111:SF67">
    <property type="entry name" value="TRANSCRIPTIONAL REGULATORY PROTEIN TCTD"/>
    <property type="match status" value="1"/>
</dbReference>
<feature type="domain" description="Response regulatory" evidence="6">
    <location>
        <begin position="2"/>
        <end position="116"/>
    </location>
</feature>
<evidence type="ECO:0000256" key="5">
    <source>
        <dbReference type="PROSITE-ProRule" id="PRU01091"/>
    </source>
</evidence>
<dbReference type="Gene3D" id="1.10.10.10">
    <property type="entry name" value="Winged helix-like DNA-binding domain superfamily/Winged helix DNA-binding domain"/>
    <property type="match status" value="1"/>
</dbReference>
<keyword evidence="4" id="KW-0597">Phosphoprotein</keyword>
<protein>
    <submittedName>
        <fullName evidence="8">DNA-binding response regulator</fullName>
    </submittedName>
</protein>
<evidence type="ECO:0000256" key="1">
    <source>
        <dbReference type="ARBA" id="ARBA00023015"/>
    </source>
</evidence>
<proteinExistence type="predicted"/>
<dbReference type="InterPro" id="IPR001867">
    <property type="entry name" value="OmpR/PhoB-type_DNA-bd"/>
</dbReference>
<dbReference type="SMART" id="SM00448">
    <property type="entry name" value="REC"/>
    <property type="match status" value="1"/>
</dbReference>
<evidence type="ECO:0000259" key="6">
    <source>
        <dbReference type="PROSITE" id="PS50110"/>
    </source>
</evidence>
<dbReference type="PROSITE" id="PS51755">
    <property type="entry name" value="OMPR_PHOB"/>
    <property type="match status" value="1"/>
</dbReference>
<organism evidence="8 9">
    <name type="scientific">Microvirgula aerodenitrificans</name>
    <dbReference type="NCBI Taxonomy" id="57480"/>
    <lineage>
        <taxon>Bacteria</taxon>
        <taxon>Pseudomonadati</taxon>
        <taxon>Pseudomonadota</taxon>
        <taxon>Betaproteobacteria</taxon>
        <taxon>Neisseriales</taxon>
        <taxon>Aquaspirillaceae</taxon>
        <taxon>Microvirgula</taxon>
    </lineage>
</organism>
<dbReference type="Pfam" id="PF00486">
    <property type="entry name" value="Trans_reg_C"/>
    <property type="match status" value="1"/>
</dbReference>
<feature type="domain" description="OmpR/PhoB-type" evidence="7">
    <location>
        <begin position="124"/>
        <end position="220"/>
    </location>
</feature>
<dbReference type="PROSITE" id="PS50110">
    <property type="entry name" value="RESPONSE_REGULATORY"/>
    <property type="match status" value="1"/>
</dbReference>
<dbReference type="InterPro" id="IPR001789">
    <property type="entry name" value="Sig_transdc_resp-reg_receiver"/>
</dbReference>
<keyword evidence="1" id="KW-0805">Transcription regulation</keyword>
<dbReference type="CDD" id="cd00383">
    <property type="entry name" value="trans_reg_C"/>
    <property type="match status" value="1"/>
</dbReference>
<evidence type="ECO:0000313" key="8">
    <source>
        <dbReference type="EMBL" id="AVY92837.1"/>
    </source>
</evidence>
<dbReference type="STRING" id="1122240.GCA_000620105_00921"/>
<evidence type="ECO:0000256" key="3">
    <source>
        <dbReference type="ARBA" id="ARBA00023163"/>
    </source>
</evidence>
<feature type="modified residue" description="4-aspartylphosphate" evidence="4">
    <location>
        <position position="51"/>
    </location>
</feature>
<dbReference type="Pfam" id="PF00072">
    <property type="entry name" value="Response_reg"/>
    <property type="match status" value="1"/>
</dbReference>
<keyword evidence="9" id="KW-1185">Reference proteome</keyword>
<dbReference type="GO" id="GO:0006355">
    <property type="term" value="P:regulation of DNA-templated transcription"/>
    <property type="evidence" value="ECO:0007669"/>
    <property type="project" value="InterPro"/>
</dbReference>
<dbReference type="GO" id="GO:0032993">
    <property type="term" value="C:protein-DNA complex"/>
    <property type="evidence" value="ECO:0007669"/>
    <property type="project" value="TreeGrafter"/>
</dbReference>
<keyword evidence="3" id="KW-0804">Transcription</keyword>
<dbReference type="GO" id="GO:0000156">
    <property type="term" value="F:phosphorelay response regulator activity"/>
    <property type="evidence" value="ECO:0007669"/>
    <property type="project" value="TreeGrafter"/>
</dbReference>
<dbReference type="Proteomes" id="UP000244173">
    <property type="component" value="Chromosome"/>
</dbReference>
<name>A0A2U3THE8_9NEIS</name>
<dbReference type="GO" id="GO:0005829">
    <property type="term" value="C:cytosol"/>
    <property type="evidence" value="ECO:0007669"/>
    <property type="project" value="TreeGrafter"/>
</dbReference>
<dbReference type="OrthoDB" id="9802426at2"/>
<evidence type="ECO:0000256" key="2">
    <source>
        <dbReference type="ARBA" id="ARBA00023125"/>
    </source>
</evidence>
<evidence type="ECO:0000313" key="9">
    <source>
        <dbReference type="Proteomes" id="UP000244173"/>
    </source>
</evidence>
<dbReference type="InterPro" id="IPR011006">
    <property type="entry name" value="CheY-like_superfamily"/>
</dbReference>
<dbReference type="RefSeq" id="WP_107888577.1">
    <property type="nucleotide sequence ID" value="NZ_CP028519.1"/>
</dbReference>
<dbReference type="AlphaFoldDB" id="A0A2U3THE8"/>
<dbReference type="PANTHER" id="PTHR48111">
    <property type="entry name" value="REGULATOR OF RPOS"/>
    <property type="match status" value="1"/>
</dbReference>
<keyword evidence="2 5" id="KW-0238">DNA-binding</keyword>
<dbReference type="SUPFAM" id="SSF52172">
    <property type="entry name" value="CheY-like"/>
    <property type="match status" value="1"/>
</dbReference>
<dbReference type="SMART" id="SM00862">
    <property type="entry name" value="Trans_reg_C"/>
    <property type="match status" value="1"/>
</dbReference>
<dbReference type="KEGG" id="maer:DAI18_01355"/>
<dbReference type="Gene3D" id="3.40.50.2300">
    <property type="match status" value="1"/>
</dbReference>
<sequence>MRILLAEPFSPCPDRLAGPLRHAGHAVDVIDDGAITDIALASEDYALAILDLALPRMDGQAVLSRLRARGQRLPVLMLVSGEQPGDRARMLDLGADDCLSRPFALDEFGARLRALLRRAHAGNARVLACGSLTLDTTSRLFLLDEAPLYLPRREQAVLEILMQKSGRPVSKDQLFNQVFGLDEEANVETIELYVHRLRKKLADSGASILTLRGIGYLLEPAGASPR</sequence>